<dbReference type="AlphaFoldDB" id="A0A2N9IQF5"/>
<evidence type="ECO:0000313" key="1">
    <source>
        <dbReference type="EMBL" id="SPD12735.1"/>
    </source>
</evidence>
<gene>
    <name evidence="1" type="ORF">FSB_LOCUS40617</name>
    <name evidence="2" type="ORF">FSB_LOCUS54251</name>
</gene>
<sequence length="71" mass="7853">MMRMSKDHRSAGLRWSLPLSDAAGYCCRWFCGGVRRGPMDNGKDQLPSSLFLVSIGAAADHFFWKQAMTAG</sequence>
<dbReference type="EMBL" id="OIVN01006154">
    <property type="protein sequence ID" value="SPD26369.1"/>
    <property type="molecule type" value="Genomic_DNA"/>
</dbReference>
<evidence type="ECO:0000313" key="2">
    <source>
        <dbReference type="EMBL" id="SPD26369.1"/>
    </source>
</evidence>
<organism evidence="2">
    <name type="scientific">Fagus sylvatica</name>
    <name type="common">Beechnut</name>
    <dbReference type="NCBI Taxonomy" id="28930"/>
    <lineage>
        <taxon>Eukaryota</taxon>
        <taxon>Viridiplantae</taxon>
        <taxon>Streptophyta</taxon>
        <taxon>Embryophyta</taxon>
        <taxon>Tracheophyta</taxon>
        <taxon>Spermatophyta</taxon>
        <taxon>Magnoliopsida</taxon>
        <taxon>eudicotyledons</taxon>
        <taxon>Gunneridae</taxon>
        <taxon>Pentapetalae</taxon>
        <taxon>rosids</taxon>
        <taxon>fabids</taxon>
        <taxon>Fagales</taxon>
        <taxon>Fagaceae</taxon>
        <taxon>Fagus</taxon>
    </lineage>
</organism>
<proteinExistence type="predicted"/>
<dbReference type="EMBL" id="OIVN01003661">
    <property type="protein sequence ID" value="SPD12735.1"/>
    <property type="molecule type" value="Genomic_DNA"/>
</dbReference>
<accession>A0A2N9IQF5</accession>
<protein>
    <submittedName>
        <fullName evidence="2">Uncharacterized protein</fullName>
    </submittedName>
</protein>
<name>A0A2N9IQF5_FAGSY</name>
<reference evidence="2" key="1">
    <citation type="submission" date="2018-02" db="EMBL/GenBank/DDBJ databases">
        <authorList>
            <person name="Cohen D.B."/>
            <person name="Kent A.D."/>
        </authorList>
    </citation>
    <scope>NUCLEOTIDE SEQUENCE</scope>
</reference>